<dbReference type="EnsemblMetazoa" id="XM_022813215">
    <property type="protein sequence ID" value="XP_022668950"/>
    <property type="gene ID" value="LOC111253580"/>
</dbReference>
<dbReference type="InterPro" id="IPR036691">
    <property type="entry name" value="Endo/exonu/phosph_ase_sf"/>
</dbReference>
<dbReference type="AlphaFoldDB" id="A0A7M7KLZ5"/>
<dbReference type="EnsemblMetazoa" id="XM_022813211">
    <property type="protein sequence ID" value="XP_022668946"/>
    <property type="gene ID" value="LOC111253580"/>
</dbReference>
<dbReference type="InParanoid" id="A0A7M7KLZ5"/>
<dbReference type="EnsemblMetazoa" id="XM_022813213">
    <property type="protein sequence ID" value="XP_022668948"/>
    <property type="gene ID" value="LOC111253580"/>
</dbReference>
<dbReference type="Pfam" id="PF12836">
    <property type="entry name" value="HHH_3"/>
    <property type="match status" value="2"/>
</dbReference>
<dbReference type="EnsemblMetazoa" id="XM_022813210">
    <property type="protein sequence ID" value="XP_022668945"/>
    <property type="gene ID" value="LOC111253580"/>
</dbReference>
<dbReference type="RefSeq" id="XP_022668940.1">
    <property type="nucleotide sequence ID" value="XM_022813205.1"/>
</dbReference>
<organism evidence="2 3">
    <name type="scientific">Varroa destructor</name>
    <name type="common">Honeybee mite</name>
    <dbReference type="NCBI Taxonomy" id="109461"/>
    <lineage>
        <taxon>Eukaryota</taxon>
        <taxon>Metazoa</taxon>
        <taxon>Ecdysozoa</taxon>
        <taxon>Arthropoda</taxon>
        <taxon>Chelicerata</taxon>
        <taxon>Arachnida</taxon>
        <taxon>Acari</taxon>
        <taxon>Parasitiformes</taxon>
        <taxon>Mesostigmata</taxon>
        <taxon>Gamasina</taxon>
        <taxon>Dermanyssoidea</taxon>
        <taxon>Varroidae</taxon>
        <taxon>Varroa</taxon>
    </lineage>
</organism>
<dbReference type="EnsemblMetazoa" id="XM_022813214">
    <property type="protein sequence ID" value="XP_022668949"/>
    <property type="gene ID" value="LOC111253580"/>
</dbReference>
<dbReference type="PANTHER" id="PTHR21180:SF32">
    <property type="entry name" value="ENDONUCLEASE_EXONUCLEASE_PHOSPHATASE FAMILY DOMAIN-CONTAINING PROTEIN 1"/>
    <property type="match status" value="1"/>
</dbReference>
<sequence length="630" mass="68904">MGQQQGVLAGTRNSAGVDWDAKSTKSACSLSSSKRFRRKLRKSLRIRKNRSCRDLSATFQYSLGDHDDCDQLNLNTATEDELMTLTGVSRQTARDIVAHRRAIGGFRKVEDLALVSGVGANKLELLRNEVCVSNFNHKRISRGQKTALSLESLDGTPARSSTQTQVNINTASMFELMALPGLTQELAAGICHVREKRGHFKTIDALLKVKGISSVQLAVLRPRLCVDFSSCPTPTDDNGSAASNDSTTFHTGSDIRPATSLCTRKSPSISLNSRRSRQIMAASLAPKSWDPEIDYDIYKLIAHLTVRPIVARNDPPSVSHSRVRIALWDLEQLSEDKASNLGVQEVVCRTLLENEISVLVCHDVTSPFAAARLTTELNQPLLSRIAAWEPQERRWHYIFPTRALTSNGHDDKKPQNGYVSFPTVSKQQNSERLVESLSGLLYAAANGLRHLDHKLVDLGPNLAPALIAHFEVGASLQFSVVSVDLRGLSGPTGLRSALPSFVERLAAELGQTDNVVVCGNFLTSATDEALDELARVGFHLLHPIASRDHLLHEHLHVWCSPGARALCRSSEAETIQSGLMHPMIPKGPWHWGGTVSSHKPIFIELMLPTANGAILAHGQQVLLNGMISAD</sequence>
<dbReference type="GO" id="GO:0005886">
    <property type="term" value="C:plasma membrane"/>
    <property type="evidence" value="ECO:0007669"/>
    <property type="project" value="TreeGrafter"/>
</dbReference>
<accession>A0A7M7KLZ5</accession>
<dbReference type="KEGG" id="vde:111253580"/>
<name>A0A7M7KLZ5_VARDE</name>
<dbReference type="Proteomes" id="UP000594260">
    <property type="component" value="Unplaced"/>
</dbReference>
<dbReference type="Gene3D" id="3.60.10.10">
    <property type="entry name" value="Endonuclease/exonuclease/phosphatase"/>
    <property type="match status" value="1"/>
</dbReference>
<feature type="compositionally biased region" description="Polar residues" evidence="1">
    <location>
        <begin position="234"/>
        <end position="251"/>
    </location>
</feature>
<keyword evidence="3" id="KW-1185">Reference proteome</keyword>
<dbReference type="EnsemblMetazoa" id="XM_022813212">
    <property type="protein sequence ID" value="XP_022668947"/>
    <property type="gene ID" value="LOC111253580"/>
</dbReference>
<dbReference type="EnsemblMetazoa" id="XM_022813206">
    <property type="protein sequence ID" value="XP_022668941"/>
    <property type="gene ID" value="LOC111253580"/>
</dbReference>
<dbReference type="RefSeq" id="XP_022668950.1">
    <property type="nucleotide sequence ID" value="XM_022813215.1"/>
</dbReference>
<dbReference type="EnsemblMetazoa" id="XM_022813205">
    <property type="protein sequence ID" value="XP_022668940"/>
    <property type="gene ID" value="LOC111253580"/>
</dbReference>
<protein>
    <recommendedName>
        <fullName evidence="4">Endonuclease/exonuclease/phosphatase family domain-containing protein 1</fullName>
    </recommendedName>
</protein>
<dbReference type="PANTHER" id="PTHR21180">
    <property type="entry name" value="ENDONUCLEASE/EXONUCLEASE/PHOSPHATASE FAMILY DOMAIN-CONTAINING PROTEIN 1"/>
    <property type="match status" value="1"/>
</dbReference>
<dbReference type="RefSeq" id="XP_022668946.1">
    <property type="nucleotide sequence ID" value="XM_022813211.1"/>
</dbReference>
<evidence type="ECO:0000256" key="1">
    <source>
        <dbReference type="SAM" id="MobiDB-lite"/>
    </source>
</evidence>
<dbReference type="EnsemblMetazoa" id="XM_022813204">
    <property type="protein sequence ID" value="XP_022668939"/>
    <property type="gene ID" value="LOC111253580"/>
</dbReference>
<dbReference type="InterPro" id="IPR010994">
    <property type="entry name" value="RuvA_2-like"/>
</dbReference>
<feature type="region of interest" description="Disordered" evidence="1">
    <location>
        <begin position="234"/>
        <end position="257"/>
    </location>
</feature>
<dbReference type="RefSeq" id="XP_022668944.1">
    <property type="nucleotide sequence ID" value="XM_022813209.1"/>
</dbReference>
<reference evidence="2" key="1">
    <citation type="submission" date="2021-01" db="UniProtKB">
        <authorList>
            <consortium name="EnsemblMetazoa"/>
        </authorList>
    </citation>
    <scope>IDENTIFICATION</scope>
</reference>
<dbReference type="OrthoDB" id="6237065at2759"/>
<dbReference type="RefSeq" id="XP_022668941.1">
    <property type="nucleotide sequence ID" value="XM_022813206.1"/>
</dbReference>
<dbReference type="RefSeq" id="XP_022668949.1">
    <property type="nucleotide sequence ID" value="XM_022813214.1"/>
</dbReference>
<dbReference type="RefSeq" id="XP_022668943.1">
    <property type="nucleotide sequence ID" value="XM_022813208.1"/>
</dbReference>
<dbReference type="EnsemblMetazoa" id="XM_022813216">
    <property type="protein sequence ID" value="XP_022668951"/>
    <property type="gene ID" value="LOC111253580"/>
</dbReference>
<dbReference type="RefSeq" id="XP_022668939.1">
    <property type="nucleotide sequence ID" value="XM_022813204.1"/>
</dbReference>
<dbReference type="GeneID" id="111253580"/>
<dbReference type="RefSeq" id="XP_022668947.1">
    <property type="nucleotide sequence ID" value="XM_022813212.1"/>
</dbReference>
<evidence type="ECO:0000313" key="3">
    <source>
        <dbReference type="Proteomes" id="UP000594260"/>
    </source>
</evidence>
<proteinExistence type="predicted"/>
<dbReference type="SUPFAM" id="SSF47781">
    <property type="entry name" value="RuvA domain 2-like"/>
    <property type="match status" value="2"/>
</dbReference>
<evidence type="ECO:0000313" key="2">
    <source>
        <dbReference type="EnsemblMetazoa" id="XP_022668946"/>
    </source>
</evidence>
<dbReference type="EnsemblMetazoa" id="XM_022813208">
    <property type="protein sequence ID" value="XP_022668943"/>
    <property type="gene ID" value="LOC111253580"/>
</dbReference>
<dbReference type="RefSeq" id="XP_022668948.1">
    <property type="nucleotide sequence ID" value="XM_022813213.1"/>
</dbReference>
<dbReference type="Gene3D" id="1.10.150.320">
    <property type="entry name" value="Photosystem II 12 kDa extrinsic protein"/>
    <property type="match status" value="2"/>
</dbReference>
<dbReference type="EnsemblMetazoa" id="XM_022813209">
    <property type="protein sequence ID" value="XP_022668944"/>
    <property type="gene ID" value="LOC111253580"/>
</dbReference>
<evidence type="ECO:0008006" key="4">
    <source>
        <dbReference type="Google" id="ProtNLM"/>
    </source>
</evidence>
<dbReference type="RefSeq" id="XP_022668945.1">
    <property type="nucleotide sequence ID" value="XM_022813210.1"/>
</dbReference>
<dbReference type="InterPro" id="IPR051675">
    <property type="entry name" value="Endo/Exo/Phosphatase_dom_1"/>
</dbReference>
<dbReference type="RefSeq" id="XP_022668951.1">
    <property type="nucleotide sequence ID" value="XM_022813216.1"/>
</dbReference>